<evidence type="ECO:0000256" key="1">
    <source>
        <dbReference type="SAM" id="SignalP"/>
    </source>
</evidence>
<dbReference type="RefSeq" id="XP_018754917.1">
    <property type="nucleotide sequence ID" value="XM_018905564.1"/>
</dbReference>
<dbReference type="Proteomes" id="UP000009096">
    <property type="component" value="Chromosome 10"/>
</dbReference>
<sequence>MAVICLLLPSVNTVLEQECCGNAITAKDEDRPLFLGSCQRDQNTDRAKVVAELDEALEDLGKFISSSDGLEVELPCPGKFLLRSRQIFELDQADPQAVKYLQNWVNGG</sequence>
<protein>
    <submittedName>
        <fullName evidence="2">Uncharacterized protein</fullName>
    </submittedName>
</protein>
<keyword evidence="1" id="KW-0732">Signal</keyword>
<gene>
    <name evidence="2" type="ORF">FVEG_16314</name>
</gene>
<accession>W7MCI6</accession>
<feature type="chain" id="PRO_5004896277" evidence="1">
    <location>
        <begin position="17"/>
        <end position="108"/>
    </location>
</feature>
<keyword evidence="3" id="KW-1185">Reference proteome</keyword>
<dbReference type="AlphaFoldDB" id="W7MCI6"/>
<dbReference type="OrthoDB" id="3533814at2759"/>
<dbReference type="EMBL" id="CM000587">
    <property type="protein sequence ID" value="EWG48726.1"/>
    <property type="molecule type" value="Genomic_DNA"/>
</dbReference>
<dbReference type="GeneID" id="30073190"/>
<dbReference type="VEuPathDB" id="FungiDB:FVEG_16314"/>
<name>W7MCI6_GIBM7</name>
<reference evidence="2 3" key="1">
    <citation type="journal article" date="2010" name="Nature">
        <title>Comparative genomics reveals mobile pathogenicity chromosomes in Fusarium.</title>
        <authorList>
            <person name="Ma L.J."/>
            <person name="van der Does H.C."/>
            <person name="Borkovich K.A."/>
            <person name="Coleman J.J."/>
            <person name="Daboussi M.J."/>
            <person name="Di Pietro A."/>
            <person name="Dufresne M."/>
            <person name="Freitag M."/>
            <person name="Grabherr M."/>
            <person name="Henrissat B."/>
            <person name="Houterman P.M."/>
            <person name="Kang S."/>
            <person name="Shim W.B."/>
            <person name="Woloshuk C."/>
            <person name="Xie X."/>
            <person name="Xu J.R."/>
            <person name="Antoniw J."/>
            <person name="Baker S.E."/>
            <person name="Bluhm B.H."/>
            <person name="Breakspear A."/>
            <person name="Brown D.W."/>
            <person name="Butchko R.A."/>
            <person name="Chapman S."/>
            <person name="Coulson R."/>
            <person name="Coutinho P.M."/>
            <person name="Danchin E.G."/>
            <person name="Diener A."/>
            <person name="Gale L.R."/>
            <person name="Gardiner D.M."/>
            <person name="Goff S."/>
            <person name="Hammond-Kosack K.E."/>
            <person name="Hilburn K."/>
            <person name="Hua-Van A."/>
            <person name="Jonkers W."/>
            <person name="Kazan K."/>
            <person name="Kodira C.D."/>
            <person name="Koehrsen M."/>
            <person name="Kumar L."/>
            <person name="Lee Y.H."/>
            <person name="Li L."/>
            <person name="Manners J.M."/>
            <person name="Miranda-Saavedra D."/>
            <person name="Mukherjee M."/>
            <person name="Park G."/>
            <person name="Park J."/>
            <person name="Park S.Y."/>
            <person name="Proctor R.H."/>
            <person name="Regev A."/>
            <person name="Ruiz-Roldan M.C."/>
            <person name="Sain D."/>
            <person name="Sakthikumar S."/>
            <person name="Sykes S."/>
            <person name="Schwartz D.C."/>
            <person name="Turgeon B.G."/>
            <person name="Wapinski I."/>
            <person name="Yoder O."/>
            <person name="Young S."/>
            <person name="Zeng Q."/>
            <person name="Zhou S."/>
            <person name="Galagan J."/>
            <person name="Cuomo C.A."/>
            <person name="Kistler H.C."/>
            <person name="Rep M."/>
        </authorList>
    </citation>
    <scope>NUCLEOTIDE SEQUENCE [LARGE SCALE GENOMIC DNA]</scope>
    <source>
        <strain evidence="3">M3125 / FGSC 7600</strain>
    </source>
</reference>
<dbReference type="EMBL" id="DS022252">
    <property type="protein sequence ID" value="EWG48726.1"/>
    <property type="molecule type" value="Genomic_DNA"/>
</dbReference>
<evidence type="ECO:0000313" key="3">
    <source>
        <dbReference type="Proteomes" id="UP000009096"/>
    </source>
</evidence>
<feature type="signal peptide" evidence="1">
    <location>
        <begin position="1"/>
        <end position="16"/>
    </location>
</feature>
<dbReference type="KEGG" id="fvr:FVEG_16314"/>
<proteinExistence type="predicted"/>
<evidence type="ECO:0000313" key="2">
    <source>
        <dbReference type="EMBL" id="EWG48726.1"/>
    </source>
</evidence>
<organism evidence="2 3">
    <name type="scientific">Gibberella moniliformis (strain M3125 / FGSC 7600)</name>
    <name type="common">Maize ear and stalk rot fungus</name>
    <name type="synonym">Fusarium verticillioides</name>
    <dbReference type="NCBI Taxonomy" id="334819"/>
    <lineage>
        <taxon>Eukaryota</taxon>
        <taxon>Fungi</taxon>
        <taxon>Dikarya</taxon>
        <taxon>Ascomycota</taxon>
        <taxon>Pezizomycotina</taxon>
        <taxon>Sordariomycetes</taxon>
        <taxon>Hypocreomycetidae</taxon>
        <taxon>Hypocreales</taxon>
        <taxon>Nectriaceae</taxon>
        <taxon>Fusarium</taxon>
        <taxon>Fusarium fujikuroi species complex</taxon>
    </lineage>
</organism>